<dbReference type="Gramene" id="PNT72305">
    <property type="protein sequence ID" value="PNT72305"/>
    <property type="gene ID" value="BRADI_2g42385v3"/>
</dbReference>
<dbReference type="EMBL" id="CM000881">
    <property type="protein sequence ID" value="PNT72305.1"/>
    <property type="molecule type" value="Genomic_DNA"/>
</dbReference>
<dbReference type="Proteomes" id="UP000008810">
    <property type="component" value="Chromosome 2"/>
</dbReference>
<evidence type="ECO:0000313" key="2">
    <source>
        <dbReference type="EMBL" id="PNT72305.1"/>
    </source>
</evidence>
<evidence type="ECO:0000313" key="3">
    <source>
        <dbReference type="EnsemblPlants" id="PNT72305"/>
    </source>
</evidence>
<dbReference type="InParanoid" id="A0A2K2DDE3"/>
<evidence type="ECO:0000313" key="4">
    <source>
        <dbReference type="Proteomes" id="UP000008810"/>
    </source>
</evidence>
<proteinExistence type="predicted"/>
<accession>A0A2K2DDE3</accession>
<dbReference type="EnsemblPlants" id="PNT72305">
    <property type="protein sequence ID" value="PNT72305"/>
    <property type="gene ID" value="BRADI_2g42385v3"/>
</dbReference>
<gene>
    <name evidence="2" type="ORF">BRADI_2g42385v3</name>
</gene>
<feature type="region of interest" description="Disordered" evidence="1">
    <location>
        <begin position="59"/>
        <end position="83"/>
    </location>
</feature>
<reference evidence="2" key="2">
    <citation type="submission" date="2017-06" db="EMBL/GenBank/DDBJ databases">
        <title>WGS assembly of Brachypodium distachyon.</title>
        <authorList>
            <consortium name="The International Brachypodium Initiative"/>
            <person name="Lucas S."/>
            <person name="Harmon-Smith M."/>
            <person name="Lail K."/>
            <person name="Tice H."/>
            <person name="Grimwood J."/>
            <person name="Bruce D."/>
            <person name="Barry K."/>
            <person name="Shu S."/>
            <person name="Lindquist E."/>
            <person name="Wang M."/>
            <person name="Pitluck S."/>
            <person name="Vogel J.P."/>
            <person name="Garvin D.F."/>
            <person name="Mockler T.C."/>
            <person name="Schmutz J."/>
            <person name="Rokhsar D."/>
            <person name="Bevan M.W."/>
        </authorList>
    </citation>
    <scope>NUCLEOTIDE SEQUENCE</scope>
    <source>
        <strain evidence="2">Bd21</strain>
    </source>
</reference>
<reference evidence="2 3" key="1">
    <citation type="journal article" date="2010" name="Nature">
        <title>Genome sequencing and analysis of the model grass Brachypodium distachyon.</title>
        <authorList>
            <consortium name="International Brachypodium Initiative"/>
        </authorList>
    </citation>
    <scope>NUCLEOTIDE SEQUENCE [LARGE SCALE GENOMIC DNA]</scope>
    <source>
        <strain evidence="2 3">Bd21</strain>
    </source>
</reference>
<sequence>ILALSVPGATSFPPTLPPRGDFSVVAFSAARWRCISEEVGCRRARQAATGRRCRVTGDFSAARAPPANRQGRGRGASSGRRAWCYGPREGDSWVESGHGGSSVSPLARDLLGMESSRSRFAGDGVSAAEAVTEREVQRRAASRGQQR</sequence>
<dbReference type="AlphaFoldDB" id="A0A2K2DDE3"/>
<feature type="non-terminal residue" evidence="2">
    <location>
        <position position="1"/>
    </location>
</feature>
<name>A0A2K2DDE3_BRADI</name>
<organism evidence="2">
    <name type="scientific">Brachypodium distachyon</name>
    <name type="common">Purple false brome</name>
    <name type="synonym">Trachynia distachya</name>
    <dbReference type="NCBI Taxonomy" id="15368"/>
    <lineage>
        <taxon>Eukaryota</taxon>
        <taxon>Viridiplantae</taxon>
        <taxon>Streptophyta</taxon>
        <taxon>Embryophyta</taxon>
        <taxon>Tracheophyta</taxon>
        <taxon>Spermatophyta</taxon>
        <taxon>Magnoliopsida</taxon>
        <taxon>Liliopsida</taxon>
        <taxon>Poales</taxon>
        <taxon>Poaceae</taxon>
        <taxon>BOP clade</taxon>
        <taxon>Pooideae</taxon>
        <taxon>Stipodae</taxon>
        <taxon>Brachypodieae</taxon>
        <taxon>Brachypodium</taxon>
    </lineage>
</organism>
<evidence type="ECO:0000256" key="1">
    <source>
        <dbReference type="SAM" id="MobiDB-lite"/>
    </source>
</evidence>
<keyword evidence="4" id="KW-1185">Reference proteome</keyword>
<protein>
    <submittedName>
        <fullName evidence="2 3">Uncharacterized protein</fullName>
    </submittedName>
</protein>
<feature type="region of interest" description="Disordered" evidence="1">
    <location>
        <begin position="118"/>
        <end position="147"/>
    </location>
</feature>
<reference evidence="3" key="3">
    <citation type="submission" date="2018-08" db="UniProtKB">
        <authorList>
            <consortium name="EnsemblPlants"/>
        </authorList>
    </citation>
    <scope>IDENTIFICATION</scope>
    <source>
        <strain evidence="3">cv. Bd21</strain>
    </source>
</reference>